<reference evidence="1" key="1">
    <citation type="journal article" date="2015" name="Nature">
        <title>Complex archaea that bridge the gap between prokaryotes and eukaryotes.</title>
        <authorList>
            <person name="Spang A."/>
            <person name="Saw J.H."/>
            <person name="Jorgensen S.L."/>
            <person name="Zaremba-Niedzwiedzka K."/>
            <person name="Martijn J."/>
            <person name="Lind A.E."/>
            <person name="van Eijk R."/>
            <person name="Schleper C."/>
            <person name="Guy L."/>
            <person name="Ettema T.J."/>
        </authorList>
    </citation>
    <scope>NUCLEOTIDE SEQUENCE</scope>
</reference>
<accession>A0A0F9HAN1</accession>
<dbReference type="AlphaFoldDB" id="A0A0F9HAN1"/>
<sequence length="53" mass="6152">VLDRQGLDAFMRQIRSKFESSLIQDEKNERFPGYARRRWGGALKTLLAAIDKV</sequence>
<name>A0A0F9HAN1_9ZZZZ</name>
<evidence type="ECO:0000313" key="1">
    <source>
        <dbReference type="EMBL" id="KKM00087.1"/>
    </source>
</evidence>
<organism evidence="1">
    <name type="scientific">marine sediment metagenome</name>
    <dbReference type="NCBI Taxonomy" id="412755"/>
    <lineage>
        <taxon>unclassified sequences</taxon>
        <taxon>metagenomes</taxon>
        <taxon>ecological metagenomes</taxon>
    </lineage>
</organism>
<feature type="non-terminal residue" evidence="1">
    <location>
        <position position="1"/>
    </location>
</feature>
<proteinExistence type="predicted"/>
<gene>
    <name evidence="1" type="ORF">LCGC14_1807970</name>
</gene>
<dbReference type="EMBL" id="LAZR01017516">
    <property type="protein sequence ID" value="KKM00087.1"/>
    <property type="molecule type" value="Genomic_DNA"/>
</dbReference>
<protein>
    <submittedName>
        <fullName evidence="1">Uncharacterized protein</fullName>
    </submittedName>
</protein>
<comment type="caution">
    <text evidence="1">The sequence shown here is derived from an EMBL/GenBank/DDBJ whole genome shotgun (WGS) entry which is preliminary data.</text>
</comment>